<dbReference type="EMBL" id="MGEJ01000001">
    <property type="protein sequence ID" value="OGL82026.1"/>
    <property type="molecule type" value="Genomic_DNA"/>
</dbReference>
<accession>A0A1F7UUU3</accession>
<gene>
    <name evidence="1" type="ORF">A3B21_04895</name>
</gene>
<dbReference type="AlphaFoldDB" id="A0A1F7UUU3"/>
<protein>
    <submittedName>
        <fullName evidence="1">Uncharacterized protein</fullName>
    </submittedName>
</protein>
<sequence length="86" mass="10089">MSRPLSFLIFELRIFIKEFATKEKLVPVLSERSEVTKRNPAFQKFKICGGKIVSGAAEPRFRNFARGLPRRRRRRNAFGLIQEYCI</sequence>
<reference evidence="1 2" key="1">
    <citation type="journal article" date="2016" name="Nat. Commun.">
        <title>Thousands of microbial genomes shed light on interconnected biogeochemical processes in an aquifer system.</title>
        <authorList>
            <person name="Anantharaman K."/>
            <person name="Brown C.T."/>
            <person name="Hug L.A."/>
            <person name="Sharon I."/>
            <person name="Castelle C.J."/>
            <person name="Probst A.J."/>
            <person name="Thomas B.C."/>
            <person name="Singh A."/>
            <person name="Wilkins M.J."/>
            <person name="Karaoz U."/>
            <person name="Brodie E.L."/>
            <person name="Williams K.H."/>
            <person name="Hubbard S.S."/>
            <person name="Banfield J.F."/>
        </authorList>
    </citation>
    <scope>NUCLEOTIDE SEQUENCE [LARGE SCALE GENOMIC DNA]</scope>
</reference>
<organism evidence="1 2">
    <name type="scientific">Candidatus Uhrbacteria bacterium RIFCSPLOWO2_01_FULL_47_24</name>
    <dbReference type="NCBI Taxonomy" id="1802401"/>
    <lineage>
        <taxon>Bacteria</taxon>
        <taxon>Candidatus Uhriibacteriota</taxon>
    </lineage>
</organism>
<name>A0A1F7UUU3_9BACT</name>
<dbReference type="STRING" id="1802401.A3B21_04895"/>
<evidence type="ECO:0000313" key="1">
    <source>
        <dbReference type="EMBL" id="OGL82026.1"/>
    </source>
</evidence>
<proteinExistence type="predicted"/>
<evidence type="ECO:0000313" key="2">
    <source>
        <dbReference type="Proteomes" id="UP000176897"/>
    </source>
</evidence>
<dbReference type="Proteomes" id="UP000176897">
    <property type="component" value="Unassembled WGS sequence"/>
</dbReference>
<comment type="caution">
    <text evidence="1">The sequence shown here is derived from an EMBL/GenBank/DDBJ whole genome shotgun (WGS) entry which is preliminary data.</text>
</comment>